<organism evidence="1 2">
    <name type="scientific">Pluteus cervinus</name>
    <dbReference type="NCBI Taxonomy" id="181527"/>
    <lineage>
        <taxon>Eukaryota</taxon>
        <taxon>Fungi</taxon>
        <taxon>Dikarya</taxon>
        <taxon>Basidiomycota</taxon>
        <taxon>Agaricomycotina</taxon>
        <taxon>Agaricomycetes</taxon>
        <taxon>Agaricomycetidae</taxon>
        <taxon>Agaricales</taxon>
        <taxon>Pluteineae</taxon>
        <taxon>Pluteaceae</taxon>
        <taxon>Pluteus</taxon>
    </lineage>
</organism>
<reference evidence="1 2" key="1">
    <citation type="journal article" date="2019" name="Nat. Ecol. Evol.">
        <title>Megaphylogeny resolves global patterns of mushroom evolution.</title>
        <authorList>
            <person name="Varga T."/>
            <person name="Krizsan K."/>
            <person name="Foldi C."/>
            <person name="Dima B."/>
            <person name="Sanchez-Garcia M."/>
            <person name="Sanchez-Ramirez S."/>
            <person name="Szollosi G.J."/>
            <person name="Szarkandi J.G."/>
            <person name="Papp V."/>
            <person name="Albert L."/>
            <person name="Andreopoulos W."/>
            <person name="Angelini C."/>
            <person name="Antonin V."/>
            <person name="Barry K.W."/>
            <person name="Bougher N.L."/>
            <person name="Buchanan P."/>
            <person name="Buyck B."/>
            <person name="Bense V."/>
            <person name="Catcheside P."/>
            <person name="Chovatia M."/>
            <person name="Cooper J."/>
            <person name="Damon W."/>
            <person name="Desjardin D."/>
            <person name="Finy P."/>
            <person name="Geml J."/>
            <person name="Haridas S."/>
            <person name="Hughes K."/>
            <person name="Justo A."/>
            <person name="Karasinski D."/>
            <person name="Kautmanova I."/>
            <person name="Kiss B."/>
            <person name="Kocsube S."/>
            <person name="Kotiranta H."/>
            <person name="LaButti K.M."/>
            <person name="Lechner B.E."/>
            <person name="Liimatainen K."/>
            <person name="Lipzen A."/>
            <person name="Lukacs Z."/>
            <person name="Mihaltcheva S."/>
            <person name="Morgado L.N."/>
            <person name="Niskanen T."/>
            <person name="Noordeloos M.E."/>
            <person name="Ohm R.A."/>
            <person name="Ortiz-Santana B."/>
            <person name="Ovrebo C."/>
            <person name="Racz N."/>
            <person name="Riley R."/>
            <person name="Savchenko A."/>
            <person name="Shiryaev A."/>
            <person name="Soop K."/>
            <person name="Spirin V."/>
            <person name="Szebenyi C."/>
            <person name="Tomsovsky M."/>
            <person name="Tulloss R.E."/>
            <person name="Uehling J."/>
            <person name="Grigoriev I.V."/>
            <person name="Vagvolgyi C."/>
            <person name="Papp T."/>
            <person name="Martin F.M."/>
            <person name="Miettinen O."/>
            <person name="Hibbett D.S."/>
            <person name="Nagy L.G."/>
        </authorList>
    </citation>
    <scope>NUCLEOTIDE SEQUENCE [LARGE SCALE GENOMIC DNA]</scope>
    <source>
        <strain evidence="1 2">NL-1719</strain>
    </source>
</reference>
<gene>
    <name evidence="1" type="ORF">BDN72DRAFT_847188</name>
</gene>
<keyword evidence="2" id="KW-1185">Reference proteome</keyword>
<dbReference type="Proteomes" id="UP000308600">
    <property type="component" value="Unassembled WGS sequence"/>
</dbReference>
<accession>A0ACD3ADQ6</accession>
<name>A0ACD3ADQ6_9AGAR</name>
<proteinExistence type="predicted"/>
<sequence>MEDPSLTTFLPSPKLPPELEQPIFEIAAFSDPKTAVCLLRVSRALHEWIGSFTYRTIAHHLPIPRGTSGKRYPDLAWYQRYGKFVRHLLLSLSVTDEIAPFLACCPHIEDLAIWGPESPPDMDKILGVLTELKTRPIIHLTELSTTIESLFAVAHRQSTHEHGTVPSDDDPPRSAFPFQFSIALGQHPILKHITHLELLDPCQAWEIYTGLASIPNLTHLCVSSWADRRFILGALKNCHHLEALVLMKLLTLAEMEDGEGCRLVDQDNIQGEFQLFEGQSELGIERIVEVGVVYPHYWVNAAKGSKSMWMFADEVIEERRGRK</sequence>
<dbReference type="EMBL" id="ML208500">
    <property type="protein sequence ID" value="TFK63872.1"/>
    <property type="molecule type" value="Genomic_DNA"/>
</dbReference>
<evidence type="ECO:0000313" key="1">
    <source>
        <dbReference type="EMBL" id="TFK63872.1"/>
    </source>
</evidence>
<evidence type="ECO:0000313" key="2">
    <source>
        <dbReference type="Proteomes" id="UP000308600"/>
    </source>
</evidence>
<protein>
    <submittedName>
        <fullName evidence="1">Uncharacterized protein</fullName>
    </submittedName>
</protein>